<keyword evidence="1" id="KW-0812">Transmembrane</keyword>
<dbReference type="Proteomes" id="UP000220246">
    <property type="component" value="Unassembled WGS sequence"/>
</dbReference>
<dbReference type="OrthoDB" id="9767470at2"/>
<dbReference type="RefSeq" id="WP_066539834.1">
    <property type="nucleotide sequence ID" value="NZ_DALZQJ010000049.1"/>
</dbReference>
<keyword evidence="1" id="KW-0472">Membrane</keyword>
<protein>
    <submittedName>
        <fullName evidence="2">DUF3422 domain-containing protein</fullName>
    </submittedName>
</protein>
<sequence>MPVPLQPVPHPQRTLLHNEIHARPAEPIHAPAAITHVVMLTDPAQREASRAHLAALMRDHHQTGPDRETTHLRVDLGTFRLRWELHTEFVTWTFMVPLEPGVPLDTRTPPTAIEQVPQAWFAKLPGLCLSSVHLWIVKDAQCAGQGIKGLVLQMLNEDTLAGSVVHVGHTEVCTDFAIHADGYSRMLVKPSDHISARRLGRLVQRLLEIETYRMSALLGLPVARHAAAVLATAEKELADLAQAIREADRESEPVLLDRLTRLAGQVESEYAATHSRFSASRAYFELVDKRIHDLNEQRLSGLLTIHEFMDRRLSPARSTCEWATHRQNALSQRVSRVSNLLRTRVEIEQQQSNQAILGTMNDRQGMQLKLQSTVEGLSVAAITYYITGLIAYLAKGAQKLGWPLSPEISAAVAIPVVAFSVWWSLRRLHHKLFNGKH</sequence>
<reference evidence="3" key="1">
    <citation type="submission" date="2017-09" db="EMBL/GenBank/DDBJ databases">
        <title>FDA dAtabase for Regulatory Grade micrObial Sequences (FDA-ARGOS): Supporting development and validation of Infectious Disease Dx tests.</title>
        <authorList>
            <person name="Minogue T."/>
            <person name="Wolcott M."/>
            <person name="Wasieloski L."/>
            <person name="Aguilar W."/>
            <person name="Moore D."/>
            <person name="Tallon L."/>
            <person name="Sadzewicz L."/>
            <person name="Ott S."/>
            <person name="Zhao X."/>
            <person name="Nagaraj S."/>
            <person name="Vavikolanu K."/>
            <person name="Aluvathingal J."/>
            <person name="Nadendla S."/>
            <person name="Sichtig H."/>
        </authorList>
    </citation>
    <scope>NUCLEOTIDE SEQUENCE [LARGE SCALE GENOMIC DNA]</scope>
    <source>
        <strain evidence="3">FDAARGOS_394</strain>
    </source>
</reference>
<feature type="transmembrane region" description="Helical" evidence="1">
    <location>
        <begin position="406"/>
        <end position="425"/>
    </location>
</feature>
<accession>A0A2A7UT95</accession>
<comment type="caution">
    <text evidence="2">The sequence shown here is derived from an EMBL/GenBank/DDBJ whole genome shotgun (WGS) entry which is preliminary data.</text>
</comment>
<dbReference type="AlphaFoldDB" id="A0A2A7UT95"/>
<dbReference type="STRING" id="1219032.GCA_001515545_03165"/>
<gene>
    <name evidence="2" type="ORF">CRM82_07195</name>
</gene>
<keyword evidence="3" id="KW-1185">Reference proteome</keyword>
<dbReference type="GeneID" id="80800378"/>
<dbReference type="InterPro" id="IPR021830">
    <property type="entry name" value="DUF3422"/>
</dbReference>
<proteinExistence type="predicted"/>
<dbReference type="Pfam" id="PF11902">
    <property type="entry name" value="DUF3422"/>
    <property type="match status" value="1"/>
</dbReference>
<name>A0A2A7UT95_COMTR</name>
<keyword evidence="1" id="KW-1133">Transmembrane helix</keyword>
<dbReference type="EMBL" id="PDEA01000001">
    <property type="protein sequence ID" value="PEH88416.1"/>
    <property type="molecule type" value="Genomic_DNA"/>
</dbReference>
<organism evidence="2 3">
    <name type="scientific">Comamonas terrigena</name>
    <dbReference type="NCBI Taxonomy" id="32013"/>
    <lineage>
        <taxon>Bacteria</taxon>
        <taxon>Pseudomonadati</taxon>
        <taxon>Pseudomonadota</taxon>
        <taxon>Betaproteobacteria</taxon>
        <taxon>Burkholderiales</taxon>
        <taxon>Comamonadaceae</taxon>
        <taxon>Comamonas</taxon>
    </lineage>
</organism>
<evidence type="ECO:0000256" key="1">
    <source>
        <dbReference type="SAM" id="Phobius"/>
    </source>
</evidence>
<feature type="transmembrane region" description="Helical" evidence="1">
    <location>
        <begin position="373"/>
        <end position="394"/>
    </location>
</feature>
<evidence type="ECO:0000313" key="3">
    <source>
        <dbReference type="Proteomes" id="UP000220246"/>
    </source>
</evidence>
<evidence type="ECO:0000313" key="2">
    <source>
        <dbReference type="EMBL" id="PEH88416.1"/>
    </source>
</evidence>